<evidence type="ECO:0000313" key="1">
    <source>
        <dbReference type="EMBL" id="MCW4631602.1"/>
    </source>
</evidence>
<dbReference type="RefSeq" id="WP_265220914.1">
    <property type="nucleotide sequence ID" value="NZ_JAPEUL010000012.1"/>
</dbReference>
<dbReference type="Gene3D" id="3.40.50.410">
    <property type="entry name" value="von Willebrand factor, type A domain"/>
    <property type="match status" value="1"/>
</dbReference>
<sequence length="389" mass="43086">MDASGSMLISDPDKLTSEALRLMSNLAPEEQATLGIWLFGEEPRVLLPEANVNKVTKAKLASYVDSYVTQDVETDLEAIIKLLLETPDSGDLASGFNRHWILVTDGMVDISLDEAINKASRDRILNELTAKLEERGIHLHTISMTGYTDKALLESLSLRTNAIHTEVALPEDLLDVFERIFTQAAPVDELPFDGNRFLVDDAIKELTLVVFHESNVKPLITKPDASTLSLLNAQNVSVSTSDHYTLITVRDPDAGEWQVSNVDLERSSVRVITDLSAQATKVAPVIFVNEPIYSTIGLFQSDVMIKDDDVLNLLKVTQTLKQLSGETEESIYSNELARTNGQFKQRMVGITEPGNYELVTLVDGKTFSRQLSQYFTVHPAIEFTGGESR</sequence>
<gene>
    <name evidence="1" type="ORF">ONZ52_23050</name>
</gene>
<name>A0ABT3KM14_9GAMM</name>
<dbReference type="Proteomes" id="UP001431181">
    <property type="component" value="Unassembled WGS sequence"/>
</dbReference>
<dbReference type="SUPFAM" id="SSF53300">
    <property type="entry name" value="vWA-like"/>
    <property type="match status" value="1"/>
</dbReference>
<accession>A0ABT3KM14</accession>
<evidence type="ECO:0000313" key="2">
    <source>
        <dbReference type="Proteomes" id="UP001431181"/>
    </source>
</evidence>
<dbReference type="EMBL" id="JAPEUL010000012">
    <property type="protein sequence ID" value="MCW4631602.1"/>
    <property type="molecule type" value="Genomic_DNA"/>
</dbReference>
<organism evidence="1 2">
    <name type="scientific">Marinomonas rhodophyticola</name>
    <dbReference type="NCBI Taxonomy" id="2992803"/>
    <lineage>
        <taxon>Bacteria</taxon>
        <taxon>Pseudomonadati</taxon>
        <taxon>Pseudomonadota</taxon>
        <taxon>Gammaproteobacteria</taxon>
        <taxon>Oceanospirillales</taxon>
        <taxon>Oceanospirillaceae</taxon>
        <taxon>Marinomonas</taxon>
    </lineage>
</organism>
<protein>
    <submittedName>
        <fullName evidence="1">VWA domain-containing protein</fullName>
    </submittedName>
</protein>
<proteinExistence type="predicted"/>
<reference evidence="1" key="1">
    <citation type="submission" date="2022-11" db="EMBL/GenBank/DDBJ databases">
        <title>Marinomonas sp. nov., isolated from marine algae.</title>
        <authorList>
            <person name="Choi D.G."/>
            <person name="Kim J.M."/>
            <person name="Lee J.K."/>
            <person name="Baek J.H."/>
            <person name="Jeon C.O."/>
        </authorList>
    </citation>
    <scope>NUCLEOTIDE SEQUENCE</scope>
    <source>
        <strain evidence="1">KJ51-3</strain>
    </source>
</reference>
<dbReference type="InterPro" id="IPR036465">
    <property type="entry name" value="vWFA_dom_sf"/>
</dbReference>
<keyword evidence="2" id="KW-1185">Reference proteome</keyword>
<comment type="caution">
    <text evidence="1">The sequence shown here is derived from an EMBL/GenBank/DDBJ whole genome shotgun (WGS) entry which is preliminary data.</text>
</comment>